<accession>S9QKR8</accession>
<keyword evidence="3" id="KW-1185">Reference proteome</keyword>
<dbReference type="InterPro" id="IPR036046">
    <property type="entry name" value="Acylphosphatase-like_dom_sf"/>
</dbReference>
<evidence type="ECO:0000313" key="2">
    <source>
        <dbReference type="EMBL" id="EPX80178.1"/>
    </source>
</evidence>
<dbReference type="GO" id="GO:0009882">
    <property type="term" value="F:blue light photoreceptor activity"/>
    <property type="evidence" value="ECO:0007669"/>
    <property type="project" value="InterPro"/>
</dbReference>
<name>S9QKR8_9RHOB</name>
<dbReference type="HOGENOM" id="CLU_2974070_0_0_5"/>
<sequence>MIETIRKDDRHSGFKVLDEKTVQSRYFKDWGLRLVDDLDFSYVINAMSADSRDREPVS</sequence>
<dbReference type="AlphaFoldDB" id="S9QKR8"/>
<feature type="domain" description="BLUF" evidence="1">
    <location>
        <begin position="1"/>
        <end position="33"/>
    </location>
</feature>
<evidence type="ECO:0000313" key="3">
    <source>
        <dbReference type="Proteomes" id="UP000015351"/>
    </source>
</evidence>
<organism evidence="2 3">
    <name type="scientific">Litoreibacter arenae DSM 19593</name>
    <dbReference type="NCBI Taxonomy" id="1123360"/>
    <lineage>
        <taxon>Bacteria</taxon>
        <taxon>Pseudomonadati</taxon>
        <taxon>Pseudomonadota</taxon>
        <taxon>Alphaproteobacteria</taxon>
        <taxon>Rhodobacterales</taxon>
        <taxon>Roseobacteraceae</taxon>
        <taxon>Litoreibacter</taxon>
    </lineage>
</organism>
<dbReference type="Pfam" id="PF04940">
    <property type="entry name" value="BLUF"/>
    <property type="match status" value="1"/>
</dbReference>
<dbReference type="Proteomes" id="UP000015351">
    <property type="component" value="Unassembled WGS sequence"/>
</dbReference>
<proteinExistence type="predicted"/>
<dbReference type="SUPFAM" id="SSF54975">
    <property type="entry name" value="Acylphosphatase/BLUF domain-like"/>
    <property type="match status" value="1"/>
</dbReference>
<protein>
    <submittedName>
        <fullName evidence="2">Activator of photopigment and puc expression</fullName>
    </submittedName>
</protein>
<dbReference type="PROSITE" id="PS50925">
    <property type="entry name" value="BLUF"/>
    <property type="match status" value="1"/>
</dbReference>
<reference evidence="3" key="1">
    <citation type="journal article" date="2013" name="Stand. Genomic Sci.">
        <title>Genome sequence of the Litoreibacter arenae type strain (DSM 19593(T)), a member of the Roseobacter clade isolated from sea sand.</title>
        <authorList>
            <person name="Riedel T."/>
            <person name="Fiebig A."/>
            <person name="Petersen J."/>
            <person name="Gronow S."/>
            <person name="Kyrpides N.C."/>
            <person name="Goker M."/>
            <person name="Klenk H.P."/>
        </authorList>
    </citation>
    <scope>NUCLEOTIDE SEQUENCE [LARGE SCALE GENOMIC DNA]</scope>
    <source>
        <strain evidence="3">DSM 19593</strain>
    </source>
</reference>
<gene>
    <name evidence="2" type="ORF">thalar_01517</name>
</gene>
<evidence type="ECO:0000259" key="1">
    <source>
        <dbReference type="PROSITE" id="PS50925"/>
    </source>
</evidence>
<comment type="caution">
    <text evidence="2">The sequence shown here is derived from an EMBL/GenBank/DDBJ whole genome shotgun (WGS) entry which is preliminary data.</text>
</comment>
<dbReference type="Gene3D" id="3.30.70.100">
    <property type="match status" value="1"/>
</dbReference>
<dbReference type="GO" id="GO:0071949">
    <property type="term" value="F:FAD binding"/>
    <property type="evidence" value="ECO:0007669"/>
    <property type="project" value="InterPro"/>
</dbReference>
<dbReference type="EMBL" id="AONI01000009">
    <property type="protein sequence ID" value="EPX80178.1"/>
    <property type="molecule type" value="Genomic_DNA"/>
</dbReference>
<dbReference type="InterPro" id="IPR007024">
    <property type="entry name" value="BLUF_domain"/>
</dbReference>